<evidence type="ECO:0000313" key="3">
    <source>
        <dbReference type="WBParaSite" id="nRc.2.0.1.t17945-RA"/>
    </source>
</evidence>
<name>A0A915IX12_ROMCU</name>
<sequence length="251" mass="28851">MNVEEEGTSEEPFIEVVSKIGSDEEDPGANVLPAPPVYAKAGGQNVENITNPEKFAKVMQSKRQAKEKRMAQDENEAQLDKVKSGNFQQPAGNPNDKVKYQRRLGKRGQVLNKALKEGKYIVDYQYGRVSLSNPCVQKYLAHMVPTLDKKVALMTTELINPIYDEAGIEIETIRYYELQFHVLQANLPEKLWHIFEVQLAEWTRMRPLWKSYEAAVWACACLFMKLLRLGRIPQNFARFHYEAHAYVTMKL</sequence>
<feature type="compositionally biased region" description="Basic and acidic residues" evidence="1">
    <location>
        <begin position="67"/>
        <end position="83"/>
    </location>
</feature>
<feature type="region of interest" description="Disordered" evidence="1">
    <location>
        <begin position="61"/>
        <end position="97"/>
    </location>
</feature>
<evidence type="ECO:0000313" key="2">
    <source>
        <dbReference type="Proteomes" id="UP000887565"/>
    </source>
</evidence>
<protein>
    <submittedName>
        <fullName evidence="3">Uncharacterized protein</fullName>
    </submittedName>
</protein>
<evidence type="ECO:0000256" key="1">
    <source>
        <dbReference type="SAM" id="MobiDB-lite"/>
    </source>
</evidence>
<dbReference type="AlphaFoldDB" id="A0A915IX12"/>
<organism evidence="2 3">
    <name type="scientific">Romanomermis culicivorax</name>
    <name type="common">Nematode worm</name>
    <dbReference type="NCBI Taxonomy" id="13658"/>
    <lineage>
        <taxon>Eukaryota</taxon>
        <taxon>Metazoa</taxon>
        <taxon>Ecdysozoa</taxon>
        <taxon>Nematoda</taxon>
        <taxon>Enoplea</taxon>
        <taxon>Dorylaimia</taxon>
        <taxon>Mermithida</taxon>
        <taxon>Mermithoidea</taxon>
        <taxon>Mermithidae</taxon>
        <taxon>Romanomermis</taxon>
    </lineage>
</organism>
<dbReference type="Proteomes" id="UP000887565">
    <property type="component" value="Unplaced"/>
</dbReference>
<keyword evidence="2" id="KW-1185">Reference proteome</keyword>
<proteinExistence type="predicted"/>
<dbReference type="WBParaSite" id="nRc.2.0.1.t17945-RA">
    <property type="protein sequence ID" value="nRc.2.0.1.t17945-RA"/>
    <property type="gene ID" value="nRc.2.0.1.g17945"/>
</dbReference>
<accession>A0A915IX12</accession>
<reference evidence="3" key="1">
    <citation type="submission" date="2022-11" db="UniProtKB">
        <authorList>
            <consortium name="WormBaseParasite"/>
        </authorList>
    </citation>
    <scope>IDENTIFICATION</scope>
</reference>